<comment type="caution">
    <text evidence="2">The sequence shown here is derived from an EMBL/GenBank/DDBJ whole genome shotgun (WGS) entry which is preliminary data.</text>
</comment>
<keyword evidence="2" id="KW-0575">Peroxidase</keyword>
<dbReference type="PANTHER" id="PTHR35446:SF2">
    <property type="entry name" value="CARBOXYMUCONOLACTONE DECARBOXYLASE-LIKE DOMAIN-CONTAINING PROTEIN"/>
    <property type="match status" value="1"/>
</dbReference>
<feature type="domain" description="Carboxymuconolactone decarboxylase-like" evidence="1">
    <location>
        <begin position="21"/>
        <end position="72"/>
    </location>
</feature>
<evidence type="ECO:0000313" key="2">
    <source>
        <dbReference type="EMBL" id="MBO0655529.1"/>
    </source>
</evidence>
<dbReference type="InterPro" id="IPR010195">
    <property type="entry name" value="Uncharacterised_peroxidase-rel"/>
</dbReference>
<evidence type="ECO:0000259" key="1">
    <source>
        <dbReference type="Pfam" id="PF02627"/>
    </source>
</evidence>
<reference evidence="2" key="1">
    <citation type="submission" date="2021-03" db="EMBL/GenBank/DDBJ databases">
        <title>Streptomyces strains.</title>
        <authorList>
            <person name="Lund M.B."/>
            <person name="Toerring T."/>
        </authorList>
    </citation>
    <scope>NUCLEOTIDE SEQUENCE</scope>
    <source>
        <strain evidence="2">JCM 4242</strain>
    </source>
</reference>
<keyword evidence="3" id="KW-1185">Reference proteome</keyword>
<dbReference type="EMBL" id="JAFMOF010000003">
    <property type="protein sequence ID" value="MBO0655529.1"/>
    <property type="molecule type" value="Genomic_DNA"/>
</dbReference>
<dbReference type="PANTHER" id="PTHR35446">
    <property type="entry name" value="SI:CH211-175M2.5"/>
    <property type="match status" value="1"/>
</dbReference>
<dbReference type="InterPro" id="IPR003779">
    <property type="entry name" value="CMD-like"/>
</dbReference>
<gene>
    <name evidence="2" type="ORF">J1792_22935</name>
</gene>
<dbReference type="Proteomes" id="UP000664781">
    <property type="component" value="Unassembled WGS sequence"/>
</dbReference>
<evidence type="ECO:0000313" key="3">
    <source>
        <dbReference type="Proteomes" id="UP000664781"/>
    </source>
</evidence>
<dbReference type="AlphaFoldDB" id="A0A939JTB1"/>
<dbReference type="RefSeq" id="WP_086573304.1">
    <property type="nucleotide sequence ID" value="NZ_JAFMOF010000003.1"/>
</dbReference>
<name>A0A939JTB1_9ACTN</name>
<proteinExistence type="predicted"/>
<organism evidence="2 3">
    <name type="scientific">Streptomyces triculaminicus</name>
    <dbReference type="NCBI Taxonomy" id="2816232"/>
    <lineage>
        <taxon>Bacteria</taxon>
        <taxon>Bacillati</taxon>
        <taxon>Actinomycetota</taxon>
        <taxon>Actinomycetes</taxon>
        <taxon>Kitasatosporales</taxon>
        <taxon>Streptomycetaceae</taxon>
        <taxon>Streptomyces</taxon>
    </lineage>
</organism>
<protein>
    <submittedName>
        <fullName evidence="2">Peroxidase-related enzyme</fullName>
    </submittedName>
</protein>
<accession>A0A939JTB1</accession>
<sequence length="185" mass="19463">MPHIAVDPEKPGIIGLFDFRPETAKPLGELVEVLLRGPNSLSRGERELIGAVVSRSNDCSFCSQAHGAFAAAQLEGGSDLVERTQKDPHNAPLSDKMRALLRIALTTRDSGKSVTAEQIAAARSAGATETEIHDTVLIAAVFSLFTRYVDGLGTEAPDAPEWYAGAAQQLVQVGYPGLAGAPGGR</sequence>
<dbReference type="InterPro" id="IPR029032">
    <property type="entry name" value="AhpD-like"/>
</dbReference>
<dbReference type="GO" id="GO:0051920">
    <property type="term" value="F:peroxiredoxin activity"/>
    <property type="evidence" value="ECO:0007669"/>
    <property type="project" value="InterPro"/>
</dbReference>
<dbReference type="Pfam" id="PF02627">
    <property type="entry name" value="CMD"/>
    <property type="match status" value="1"/>
</dbReference>
<keyword evidence="2" id="KW-0560">Oxidoreductase</keyword>
<dbReference type="Gene3D" id="1.20.1290.10">
    <property type="entry name" value="AhpD-like"/>
    <property type="match status" value="1"/>
</dbReference>
<dbReference type="SUPFAM" id="SSF69118">
    <property type="entry name" value="AhpD-like"/>
    <property type="match status" value="1"/>
</dbReference>
<dbReference type="NCBIfam" id="TIGR01926">
    <property type="entry name" value="peroxid_rel"/>
    <property type="match status" value="1"/>
</dbReference>